<evidence type="ECO:0000256" key="3">
    <source>
        <dbReference type="ARBA" id="ARBA00022452"/>
    </source>
</evidence>
<dbReference type="InterPro" id="IPR000531">
    <property type="entry name" value="Beta-barrel_TonB"/>
</dbReference>
<dbReference type="Pfam" id="PF00593">
    <property type="entry name" value="TonB_dep_Rec_b-barrel"/>
    <property type="match status" value="1"/>
</dbReference>
<evidence type="ECO:0000256" key="1">
    <source>
        <dbReference type="ARBA" id="ARBA00004571"/>
    </source>
</evidence>
<keyword evidence="4 8" id="KW-0812">Transmembrane</keyword>
<feature type="domain" description="TonB-dependent receptor plug" evidence="12">
    <location>
        <begin position="61"/>
        <end position="173"/>
    </location>
</feature>
<comment type="subcellular location">
    <subcellularLocation>
        <location evidence="1 8">Cell outer membrane</location>
        <topology evidence="1 8">Multi-pass membrane protein</topology>
    </subcellularLocation>
</comment>
<protein>
    <submittedName>
        <fullName evidence="13">TonB-dependent receptor</fullName>
    </submittedName>
</protein>
<dbReference type="EMBL" id="BMYD01000001">
    <property type="protein sequence ID" value="GHA77833.1"/>
    <property type="molecule type" value="Genomic_DNA"/>
</dbReference>
<reference evidence="13" key="1">
    <citation type="journal article" date="2014" name="Int. J. Syst. Evol. Microbiol.">
        <title>Complete genome sequence of Corynebacterium casei LMG S-19264T (=DSM 44701T), isolated from a smear-ripened cheese.</title>
        <authorList>
            <consortium name="US DOE Joint Genome Institute (JGI-PGF)"/>
            <person name="Walter F."/>
            <person name="Albersmeier A."/>
            <person name="Kalinowski J."/>
            <person name="Ruckert C."/>
        </authorList>
    </citation>
    <scope>NUCLEOTIDE SEQUENCE</scope>
    <source>
        <strain evidence="13">KCTC 23077</strain>
    </source>
</reference>
<accession>A0A918SXV0</accession>
<evidence type="ECO:0000259" key="12">
    <source>
        <dbReference type="Pfam" id="PF07715"/>
    </source>
</evidence>
<feature type="domain" description="TonB-dependent receptor-like beta-barrel" evidence="11">
    <location>
        <begin position="506"/>
        <end position="963"/>
    </location>
</feature>
<keyword evidence="6 8" id="KW-0472">Membrane</keyword>
<dbReference type="GO" id="GO:0009279">
    <property type="term" value="C:cell outer membrane"/>
    <property type="evidence" value="ECO:0007669"/>
    <property type="project" value="UniProtKB-SubCell"/>
</dbReference>
<dbReference type="Gene3D" id="2.170.130.10">
    <property type="entry name" value="TonB-dependent receptor, plug domain"/>
    <property type="match status" value="1"/>
</dbReference>
<dbReference type="Pfam" id="PF07715">
    <property type="entry name" value="Plug"/>
    <property type="match status" value="1"/>
</dbReference>
<sequence length="999" mass="107651">MTLKTTQLREAIKFALAVGATAAIGTTAVFAQDTAAAQTPQDATTLDRVQVTGSRIRAVNAETTAPVLTIGRAELENTGLTSVGDVLFNIAASDGGALRNITTSTNGSDGTQNISLRGLGATRTLVLVNGRRWLTQGDGTVDLNTIPIAVVERIEVLKDGASAIYGSDAIAGVINVITRTNFEGAEARAYMGQYAQGDGFQQAYDFTLGASTDRVNAVVSISYTDQEPVFAGDREISSVPVFGAGDIVSGGAFGSGFPLYGNFLRCQPGTRTTNPNTGFSACTTAGTGGATTLIPGRPGTAAGDFRPFVSFTTDNSGTSDRYNFAPQNYLLQPIERFNVYGQGTLRLTDTVNANVQATYVRRDSTQQLAQVPLSLNITGSQGPQWAFAPTAGNVFNPFDVDISSFGFRSDFAGPRRPSYVNDNSAVTAWLDGSFELAGRYMNWDVGASFLDSEFTQSGSGYINLFNLRRALGDSRRNPTTGALECLDAAGQVIRGCVPFNLFSGPDLGLAAGVISQAEYDAMVNYVTYRQVSTFQNSTNDYFANLAGEIVELPAGMLGFAVGVEHRATDYFNQPDALVAGGGSSDNFTEPTNGSIESDEVYAELNIPVLADIPFAQLLEVNLAARYSDYTASGLFNGATVTPEIGADTATKIGIKWQLNDQVLLRGTWSESFRAPSVTDLFAGGGESFPQALDPCASNAGRFAALNAEQQARCLASGVPAGGYNQLNTQIRSLVGGNPNLQPENGTTRTFGIVYSPSWITGLDFTLDYYNIRLENALSFRGSQSVLNECFRELNELFCGFVTRDATGNVLNLRQTQFNLDQGEVEGYDFTVQYRMPETAYGAFAFKWDNTYQTKNDLYGTVGEYNGAPTWRLRSNLSVDWQLGDFEANWTARYYSGLDEDCSGFAGLFEAGFTQMELCSNYDTTTFSALRDAENRIGATTYHDVQVGWQAPWNAKVMVGARNVFGHEPPRVINSFAHSFDGAYDLPEGAFYYMQYVQKF</sequence>
<dbReference type="SUPFAM" id="SSF56935">
    <property type="entry name" value="Porins"/>
    <property type="match status" value="1"/>
</dbReference>
<organism evidence="13 14">
    <name type="scientific">Cognatilysobacter bugurensis</name>
    <dbReference type="NCBI Taxonomy" id="543356"/>
    <lineage>
        <taxon>Bacteria</taxon>
        <taxon>Pseudomonadati</taxon>
        <taxon>Pseudomonadota</taxon>
        <taxon>Gammaproteobacteria</taxon>
        <taxon>Lysobacterales</taxon>
        <taxon>Lysobacteraceae</taxon>
        <taxon>Cognatilysobacter</taxon>
    </lineage>
</organism>
<dbReference type="InterPro" id="IPR036942">
    <property type="entry name" value="Beta-barrel_TonB_sf"/>
</dbReference>
<dbReference type="PANTHER" id="PTHR47234:SF2">
    <property type="entry name" value="TONB-DEPENDENT RECEPTOR"/>
    <property type="match status" value="1"/>
</dbReference>
<dbReference type="InterPro" id="IPR039426">
    <property type="entry name" value="TonB-dep_rcpt-like"/>
</dbReference>
<evidence type="ECO:0000256" key="6">
    <source>
        <dbReference type="ARBA" id="ARBA00023136"/>
    </source>
</evidence>
<dbReference type="Gene3D" id="2.40.170.20">
    <property type="entry name" value="TonB-dependent receptor, beta-barrel domain"/>
    <property type="match status" value="1"/>
</dbReference>
<dbReference type="AlphaFoldDB" id="A0A918SXV0"/>
<evidence type="ECO:0000256" key="7">
    <source>
        <dbReference type="ARBA" id="ARBA00023237"/>
    </source>
</evidence>
<dbReference type="InterPro" id="IPR012910">
    <property type="entry name" value="Plug_dom"/>
</dbReference>
<evidence type="ECO:0000313" key="13">
    <source>
        <dbReference type="EMBL" id="GHA77833.1"/>
    </source>
</evidence>
<evidence type="ECO:0000256" key="10">
    <source>
        <dbReference type="SAM" id="SignalP"/>
    </source>
</evidence>
<dbReference type="RefSeq" id="WP_189454650.1">
    <property type="nucleotide sequence ID" value="NZ_BMYD01000001.1"/>
</dbReference>
<dbReference type="PANTHER" id="PTHR47234">
    <property type="match status" value="1"/>
</dbReference>
<evidence type="ECO:0000259" key="11">
    <source>
        <dbReference type="Pfam" id="PF00593"/>
    </source>
</evidence>
<dbReference type="InterPro" id="IPR037066">
    <property type="entry name" value="Plug_dom_sf"/>
</dbReference>
<dbReference type="PROSITE" id="PS52016">
    <property type="entry name" value="TONB_DEPENDENT_REC_3"/>
    <property type="match status" value="1"/>
</dbReference>
<evidence type="ECO:0000256" key="8">
    <source>
        <dbReference type="PROSITE-ProRule" id="PRU01360"/>
    </source>
</evidence>
<keyword evidence="7 8" id="KW-0998">Cell outer membrane</keyword>
<gene>
    <name evidence="13" type="primary">btuB</name>
    <name evidence="13" type="ORF">GCM10007067_14210</name>
</gene>
<feature type="signal peptide" evidence="10">
    <location>
        <begin position="1"/>
        <end position="31"/>
    </location>
</feature>
<comment type="similarity">
    <text evidence="8 9">Belongs to the TonB-dependent receptor family.</text>
</comment>
<keyword evidence="14" id="KW-1185">Reference proteome</keyword>
<name>A0A918SXV0_9GAMM</name>
<evidence type="ECO:0000256" key="5">
    <source>
        <dbReference type="ARBA" id="ARBA00023077"/>
    </source>
</evidence>
<comment type="caution">
    <text evidence="13">The sequence shown here is derived from an EMBL/GenBank/DDBJ whole genome shotgun (WGS) entry which is preliminary data.</text>
</comment>
<keyword evidence="3 8" id="KW-1134">Transmembrane beta strand</keyword>
<reference evidence="13" key="2">
    <citation type="submission" date="2020-09" db="EMBL/GenBank/DDBJ databases">
        <authorList>
            <person name="Sun Q."/>
            <person name="Kim S."/>
        </authorList>
    </citation>
    <scope>NUCLEOTIDE SEQUENCE</scope>
    <source>
        <strain evidence="13">KCTC 23077</strain>
    </source>
</reference>
<keyword evidence="5 9" id="KW-0798">TonB box</keyword>
<evidence type="ECO:0000256" key="9">
    <source>
        <dbReference type="RuleBase" id="RU003357"/>
    </source>
</evidence>
<keyword evidence="2 8" id="KW-0813">Transport</keyword>
<keyword evidence="10" id="KW-0732">Signal</keyword>
<feature type="chain" id="PRO_5037272290" evidence="10">
    <location>
        <begin position="32"/>
        <end position="999"/>
    </location>
</feature>
<evidence type="ECO:0000256" key="4">
    <source>
        <dbReference type="ARBA" id="ARBA00022692"/>
    </source>
</evidence>
<evidence type="ECO:0000256" key="2">
    <source>
        <dbReference type="ARBA" id="ARBA00022448"/>
    </source>
</evidence>
<evidence type="ECO:0000313" key="14">
    <source>
        <dbReference type="Proteomes" id="UP000646426"/>
    </source>
</evidence>
<proteinExistence type="inferred from homology"/>
<keyword evidence="13" id="KW-0675">Receptor</keyword>
<dbReference type="Proteomes" id="UP000646426">
    <property type="component" value="Unassembled WGS sequence"/>
</dbReference>